<name>A0A933SC93_UNCEI</name>
<keyword evidence="3" id="KW-0645">Protease</keyword>
<dbReference type="GO" id="GO:0080120">
    <property type="term" value="P:CAAX-box protein maturation"/>
    <property type="evidence" value="ECO:0007669"/>
    <property type="project" value="UniProtKB-ARBA"/>
</dbReference>
<keyword evidence="3" id="KW-0482">Metalloprotease</keyword>
<dbReference type="InterPro" id="IPR003675">
    <property type="entry name" value="Rce1/LyrA-like_dom"/>
</dbReference>
<feature type="domain" description="CAAX prenyl protease 2/Lysostaphin resistance protein A-like" evidence="2">
    <location>
        <begin position="130"/>
        <end position="219"/>
    </location>
</feature>
<dbReference type="GO" id="GO:0008237">
    <property type="term" value="F:metallopeptidase activity"/>
    <property type="evidence" value="ECO:0007669"/>
    <property type="project" value="UniProtKB-KW"/>
</dbReference>
<feature type="transmembrane region" description="Helical" evidence="1">
    <location>
        <begin position="76"/>
        <end position="96"/>
    </location>
</feature>
<sequence length="241" mass="26816">MLLPFDILLLVLILVGLPLRAWFAMRALRAAPAAELPSLRRRLWTRAILSQWLLVAGVLALWVWQRRWWTALNVVARIGPMEIGMLIGIAFLAILLHRQRAELDRQPEVVSKLRARLMPVEGLMPDTRAEWPHFAALAVTAGVCEELLFRGFVTWALTHVLPSYEIAAFAQAALFGLAHAYQGPRGVWTTGMVGVFLTVVVHLTGTLWVAMLIHALMDLNAGDLAIRVKALDAREGRAARA</sequence>
<dbReference type="Pfam" id="PF02517">
    <property type="entry name" value="Rce1-like"/>
    <property type="match status" value="1"/>
</dbReference>
<keyword evidence="3" id="KW-0378">Hydrolase</keyword>
<keyword evidence="1" id="KW-1133">Transmembrane helix</keyword>
<evidence type="ECO:0000259" key="2">
    <source>
        <dbReference type="Pfam" id="PF02517"/>
    </source>
</evidence>
<keyword evidence="1" id="KW-0812">Transmembrane</keyword>
<feature type="transmembrane region" description="Helical" evidence="1">
    <location>
        <begin position="43"/>
        <end position="64"/>
    </location>
</feature>
<feature type="transmembrane region" description="Helical" evidence="1">
    <location>
        <begin position="193"/>
        <end position="217"/>
    </location>
</feature>
<organism evidence="3 4">
    <name type="scientific">Eiseniibacteriota bacterium</name>
    <dbReference type="NCBI Taxonomy" id="2212470"/>
    <lineage>
        <taxon>Bacteria</taxon>
        <taxon>Candidatus Eiseniibacteriota</taxon>
    </lineage>
</organism>
<evidence type="ECO:0000313" key="4">
    <source>
        <dbReference type="Proteomes" id="UP000696931"/>
    </source>
</evidence>
<feature type="transmembrane region" description="Helical" evidence="1">
    <location>
        <begin position="6"/>
        <end position="23"/>
    </location>
</feature>
<dbReference type="GO" id="GO:0004175">
    <property type="term" value="F:endopeptidase activity"/>
    <property type="evidence" value="ECO:0007669"/>
    <property type="project" value="UniProtKB-ARBA"/>
</dbReference>
<evidence type="ECO:0000256" key="1">
    <source>
        <dbReference type="SAM" id="Phobius"/>
    </source>
</evidence>
<comment type="caution">
    <text evidence="3">The sequence shown here is derived from an EMBL/GenBank/DDBJ whole genome shotgun (WGS) entry which is preliminary data.</text>
</comment>
<accession>A0A933SC93</accession>
<proteinExistence type="predicted"/>
<keyword evidence="1" id="KW-0472">Membrane</keyword>
<gene>
    <name evidence="3" type="ORF">HZA61_10345</name>
</gene>
<dbReference type="PANTHER" id="PTHR43592:SF15">
    <property type="entry name" value="CAAX AMINO TERMINAL PROTEASE FAMILY PROTEIN"/>
    <property type="match status" value="1"/>
</dbReference>
<dbReference type="PANTHER" id="PTHR43592">
    <property type="entry name" value="CAAX AMINO TERMINAL PROTEASE"/>
    <property type="match status" value="1"/>
</dbReference>
<dbReference type="Proteomes" id="UP000696931">
    <property type="component" value="Unassembled WGS sequence"/>
</dbReference>
<dbReference type="AlphaFoldDB" id="A0A933SC93"/>
<protein>
    <submittedName>
        <fullName evidence="3">CPBP family intramembrane metalloprotease</fullName>
    </submittedName>
</protein>
<dbReference type="EMBL" id="JACRIW010000075">
    <property type="protein sequence ID" value="MBI5169877.1"/>
    <property type="molecule type" value="Genomic_DNA"/>
</dbReference>
<evidence type="ECO:0000313" key="3">
    <source>
        <dbReference type="EMBL" id="MBI5169877.1"/>
    </source>
</evidence>
<reference evidence="3" key="1">
    <citation type="submission" date="2020-07" db="EMBL/GenBank/DDBJ databases">
        <title>Huge and variable diversity of episymbiotic CPR bacteria and DPANN archaea in groundwater ecosystems.</title>
        <authorList>
            <person name="He C.Y."/>
            <person name="Keren R."/>
            <person name="Whittaker M."/>
            <person name="Farag I.F."/>
            <person name="Doudna J."/>
            <person name="Cate J.H.D."/>
            <person name="Banfield J.F."/>
        </authorList>
    </citation>
    <scope>NUCLEOTIDE SEQUENCE</scope>
    <source>
        <strain evidence="3">NC_groundwater_1813_Pr3_B-0.1um_71_17</strain>
    </source>
</reference>